<feature type="domain" description="FAD/NAD(P)-binding" evidence="2">
    <location>
        <begin position="42"/>
        <end position="164"/>
    </location>
</feature>
<feature type="region of interest" description="Disordered" evidence="1">
    <location>
        <begin position="179"/>
        <end position="202"/>
    </location>
</feature>
<dbReference type="EMBL" id="LR778114">
    <property type="protein sequence ID" value="CAB1129825.1"/>
    <property type="molecule type" value="Genomic_DNA"/>
</dbReference>
<sequence length="202" mass="21134">MAAEARRFGIRGAIPGTVDLERLRACKQAILQARLAGAAEAAARPGITVIPGQADFLDAHHLQVRTADGAELELEAGAFLAAPESVSGPLPVPGADDPAIRTGEQALNLDRIPRELLIVGRGYIGCELGTLFARFGSHVRILEKAPRLLMTEDPAVAAALVAAWQDQEPGMCTPGCGWTPSGIPPPAPGRSTTGRRARSRPA</sequence>
<dbReference type="SUPFAM" id="SSF51905">
    <property type="entry name" value="FAD/NAD(P)-binding domain"/>
    <property type="match status" value="1"/>
</dbReference>
<feature type="compositionally biased region" description="Basic residues" evidence="1">
    <location>
        <begin position="193"/>
        <end position="202"/>
    </location>
</feature>
<name>A0A6F8ZJB7_9FIRM</name>
<dbReference type="InterPro" id="IPR023753">
    <property type="entry name" value="FAD/NAD-binding_dom"/>
</dbReference>
<protein>
    <recommendedName>
        <fullName evidence="2">FAD/NAD(P)-binding domain-containing protein</fullName>
    </recommendedName>
</protein>
<keyword evidence="4" id="KW-1185">Reference proteome</keyword>
<dbReference type="InterPro" id="IPR036188">
    <property type="entry name" value="FAD/NAD-bd_sf"/>
</dbReference>
<dbReference type="PANTHER" id="PTHR43014:SF2">
    <property type="entry name" value="MERCURIC REDUCTASE"/>
    <property type="match status" value="1"/>
</dbReference>
<dbReference type="AlphaFoldDB" id="A0A6F8ZJB7"/>
<evidence type="ECO:0000313" key="4">
    <source>
        <dbReference type="Proteomes" id="UP000503399"/>
    </source>
</evidence>
<dbReference type="Proteomes" id="UP000503399">
    <property type="component" value="Chromosome"/>
</dbReference>
<dbReference type="PRINTS" id="PR00945">
    <property type="entry name" value="HGRDTASE"/>
</dbReference>
<accession>A0A6F8ZJB7</accession>
<reference evidence="3 4" key="1">
    <citation type="submission" date="2020-02" db="EMBL/GenBank/DDBJ databases">
        <authorList>
            <person name="Hogendoorn C."/>
        </authorList>
    </citation>
    <scope>NUCLEOTIDE SEQUENCE [LARGE SCALE GENOMIC DNA]</scope>
    <source>
        <strain evidence="3">R501</strain>
    </source>
</reference>
<dbReference type="PANTHER" id="PTHR43014">
    <property type="entry name" value="MERCURIC REDUCTASE"/>
    <property type="match status" value="1"/>
</dbReference>
<dbReference type="GO" id="GO:0003955">
    <property type="term" value="F:NAD(P)H dehydrogenase (quinone) activity"/>
    <property type="evidence" value="ECO:0007669"/>
    <property type="project" value="TreeGrafter"/>
</dbReference>
<dbReference type="Pfam" id="PF07992">
    <property type="entry name" value="Pyr_redox_2"/>
    <property type="match status" value="1"/>
</dbReference>
<organism evidence="3 4">
    <name type="scientific">Candidatus Hydrogenisulfobacillus filiaventi</name>
    <dbReference type="NCBI Taxonomy" id="2707344"/>
    <lineage>
        <taxon>Bacteria</taxon>
        <taxon>Bacillati</taxon>
        <taxon>Bacillota</taxon>
        <taxon>Clostridia</taxon>
        <taxon>Eubacteriales</taxon>
        <taxon>Clostridiales Family XVII. Incertae Sedis</taxon>
        <taxon>Candidatus Hydrogenisulfobacillus</taxon>
    </lineage>
</organism>
<dbReference type="KEGG" id="hfv:R50_2328"/>
<dbReference type="Gene3D" id="3.50.50.60">
    <property type="entry name" value="FAD/NAD(P)-binding domain"/>
    <property type="match status" value="2"/>
</dbReference>
<evidence type="ECO:0000256" key="1">
    <source>
        <dbReference type="SAM" id="MobiDB-lite"/>
    </source>
</evidence>
<dbReference type="GO" id="GO:0050660">
    <property type="term" value="F:flavin adenine dinucleotide binding"/>
    <property type="evidence" value="ECO:0007669"/>
    <property type="project" value="TreeGrafter"/>
</dbReference>
<proteinExistence type="predicted"/>
<evidence type="ECO:0000259" key="2">
    <source>
        <dbReference type="Pfam" id="PF07992"/>
    </source>
</evidence>
<gene>
    <name evidence="3" type="ORF">R50_2328</name>
</gene>
<evidence type="ECO:0000313" key="3">
    <source>
        <dbReference type="EMBL" id="CAB1129825.1"/>
    </source>
</evidence>